<feature type="transmembrane region" description="Helical" evidence="2">
    <location>
        <begin position="34"/>
        <end position="55"/>
    </location>
</feature>
<feature type="compositionally biased region" description="Basic and acidic residues" evidence="1">
    <location>
        <begin position="126"/>
        <end position="144"/>
    </location>
</feature>
<proteinExistence type="predicted"/>
<dbReference type="RefSeq" id="WP_076487836.1">
    <property type="nucleotide sequence ID" value="NZ_FTMS01000003.1"/>
</dbReference>
<dbReference type="AlphaFoldDB" id="A0A1N6PMS6"/>
<keyword evidence="4" id="KW-1185">Reference proteome</keyword>
<sequence length="234" mass="24017">MEEYLKVAGVAAGLAVLIAVLAGILAGVGFGTVVVRALGAALVFALGSLGITLFAQRFLPGLVDPLDSSPSSPDRTVRESSSGRGDASSAPGSTLNIVVEDEQFPSDAQEMGDDGLEGEASSEKTSPPDEKPLVEEVEEQRADGDEAVAEPPDRGGPGDRSQGVDESDLDEMPDIGSFAGSFVSRSDDEQQQEGEGFSDDSLPEARGSSTSGGSGGQDTAQIAKALRTMIARDE</sequence>
<organism evidence="3 4">
    <name type="scientific">Alkalispirochaeta americana</name>
    <dbReference type="NCBI Taxonomy" id="159291"/>
    <lineage>
        <taxon>Bacteria</taxon>
        <taxon>Pseudomonadati</taxon>
        <taxon>Spirochaetota</taxon>
        <taxon>Spirochaetia</taxon>
        <taxon>Spirochaetales</taxon>
        <taxon>Spirochaetaceae</taxon>
        <taxon>Alkalispirochaeta</taxon>
    </lineage>
</organism>
<dbReference type="EMBL" id="FTMS01000003">
    <property type="protein sequence ID" value="SIQ05637.1"/>
    <property type="molecule type" value="Genomic_DNA"/>
</dbReference>
<dbReference type="Proteomes" id="UP000186400">
    <property type="component" value="Unassembled WGS sequence"/>
</dbReference>
<feature type="transmembrane region" description="Helical" evidence="2">
    <location>
        <begin position="7"/>
        <end position="28"/>
    </location>
</feature>
<evidence type="ECO:0000313" key="4">
    <source>
        <dbReference type="Proteomes" id="UP000186400"/>
    </source>
</evidence>
<keyword evidence="2" id="KW-1133">Transmembrane helix</keyword>
<name>A0A1N6PMS6_9SPIO</name>
<feature type="compositionally biased region" description="Acidic residues" evidence="1">
    <location>
        <begin position="189"/>
        <end position="202"/>
    </location>
</feature>
<evidence type="ECO:0000256" key="1">
    <source>
        <dbReference type="SAM" id="MobiDB-lite"/>
    </source>
</evidence>
<keyword evidence="2" id="KW-0812">Transmembrane</keyword>
<dbReference type="OrthoDB" id="10012347at2"/>
<gene>
    <name evidence="3" type="ORF">SAMN05920897_10352</name>
</gene>
<feature type="compositionally biased region" description="Acidic residues" evidence="1">
    <location>
        <begin position="99"/>
        <end position="117"/>
    </location>
</feature>
<feature type="compositionally biased region" description="Low complexity" evidence="1">
    <location>
        <begin position="64"/>
        <end position="74"/>
    </location>
</feature>
<reference evidence="3 4" key="1">
    <citation type="submission" date="2017-01" db="EMBL/GenBank/DDBJ databases">
        <authorList>
            <person name="Mah S.A."/>
            <person name="Swanson W.J."/>
            <person name="Moy G.W."/>
            <person name="Vacquier V.D."/>
        </authorList>
    </citation>
    <scope>NUCLEOTIDE SEQUENCE [LARGE SCALE GENOMIC DNA]</scope>
    <source>
        <strain evidence="3 4">ASpG1</strain>
    </source>
</reference>
<feature type="region of interest" description="Disordered" evidence="1">
    <location>
        <begin position="64"/>
        <end position="234"/>
    </location>
</feature>
<evidence type="ECO:0000256" key="2">
    <source>
        <dbReference type="SAM" id="Phobius"/>
    </source>
</evidence>
<protein>
    <submittedName>
        <fullName evidence="3">Uncharacterized protein</fullName>
    </submittedName>
</protein>
<keyword evidence="2" id="KW-0472">Membrane</keyword>
<evidence type="ECO:0000313" key="3">
    <source>
        <dbReference type="EMBL" id="SIQ05637.1"/>
    </source>
</evidence>
<accession>A0A1N6PMS6</accession>
<dbReference type="STRING" id="159291.SAMN05920897_10352"/>